<organism evidence="9 10">
    <name type="scientific">Sutcliffiella tianshenii</name>
    <dbReference type="NCBI Taxonomy" id="1463404"/>
    <lineage>
        <taxon>Bacteria</taxon>
        <taxon>Bacillati</taxon>
        <taxon>Bacillota</taxon>
        <taxon>Bacilli</taxon>
        <taxon>Bacillales</taxon>
        <taxon>Bacillaceae</taxon>
        <taxon>Sutcliffiella</taxon>
    </lineage>
</organism>
<dbReference type="InterPro" id="IPR036291">
    <property type="entry name" value="NAD(P)-bd_dom_sf"/>
</dbReference>
<keyword evidence="5 7" id="KW-0520">NAD</keyword>
<dbReference type="Pfam" id="PF00984">
    <property type="entry name" value="UDPG_MGDP_dh"/>
    <property type="match status" value="1"/>
</dbReference>
<evidence type="ECO:0000256" key="1">
    <source>
        <dbReference type="ARBA" id="ARBA00004701"/>
    </source>
</evidence>
<dbReference type="PIRSF" id="PIRSF000124">
    <property type="entry name" value="UDPglc_GDPman_dh"/>
    <property type="match status" value="1"/>
</dbReference>
<dbReference type="GO" id="GO:0003979">
    <property type="term" value="F:UDP-glucose 6-dehydrogenase activity"/>
    <property type="evidence" value="ECO:0007669"/>
    <property type="project" value="UniProtKB-EC"/>
</dbReference>
<gene>
    <name evidence="9" type="ORF">JOC95_000228</name>
</gene>
<dbReference type="SUPFAM" id="SSF48179">
    <property type="entry name" value="6-phosphogluconate dehydrogenase C-terminal domain-like"/>
    <property type="match status" value="1"/>
</dbReference>
<dbReference type="PIRSF" id="PIRSF500134">
    <property type="entry name" value="UDPglc_DH_bac"/>
    <property type="match status" value="1"/>
</dbReference>
<dbReference type="Gene3D" id="1.20.5.100">
    <property type="entry name" value="Cytochrome c1, transmembrane anchor, C-terminal"/>
    <property type="match status" value="1"/>
</dbReference>
<dbReference type="SUPFAM" id="SSF52413">
    <property type="entry name" value="UDP-glucose/GDP-mannose dehydrogenase C-terminal domain"/>
    <property type="match status" value="1"/>
</dbReference>
<dbReference type="SMART" id="SM00984">
    <property type="entry name" value="UDPG_MGDP_dh_C"/>
    <property type="match status" value="1"/>
</dbReference>
<dbReference type="SUPFAM" id="SSF51735">
    <property type="entry name" value="NAD(P)-binding Rossmann-fold domains"/>
    <property type="match status" value="1"/>
</dbReference>
<dbReference type="PANTHER" id="PTHR43750">
    <property type="entry name" value="UDP-GLUCOSE 6-DEHYDROGENASE TUAD"/>
    <property type="match status" value="1"/>
</dbReference>
<dbReference type="InterPro" id="IPR014027">
    <property type="entry name" value="UDP-Glc/GDP-Man_DH_C"/>
</dbReference>
<keyword evidence="10" id="KW-1185">Reference proteome</keyword>
<dbReference type="PANTHER" id="PTHR43750:SF3">
    <property type="entry name" value="UDP-GLUCOSE 6-DEHYDROGENASE TUAD"/>
    <property type="match status" value="1"/>
</dbReference>
<dbReference type="InterPro" id="IPR017476">
    <property type="entry name" value="UDP-Glc/GDP-Man"/>
</dbReference>
<dbReference type="NCBIfam" id="TIGR03026">
    <property type="entry name" value="NDP-sugDHase"/>
    <property type="match status" value="1"/>
</dbReference>
<evidence type="ECO:0000256" key="4">
    <source>
        <dbReference type="ARBA" id="ARBA00023002"/>
    </source>
</evidence>
<protein>
    <recommendedName>
        <fullName evidence="3 7">UDP-glucose 6-dehydrogenase</fullName>
        <ecNumber evidence="3 7">1.1.1.22</ecNumber>
    </recommendedName>
</protein>
<proteinExistence type="inferred from homology"/>
<evidence type="ECO:0000256" key="3">
    <source>
        <dbReference type="ARBA" id="ARBA00012954"/>
    </source>
</evidence>
<dbReference type="InterPro" id="IPR028357">
    <property type="entry name" value="UDPglc_DH_bac"/>
</dbReference>
<dbReference type="EC" id="1.1.1.22" evidence="3 7"/>
<dbReference type="Proteomes" id="UP000737402">
    <property type="component" value="Unassembled WGS sequence"/>
</dbReference>
<reference evidence="9 10" key="1">
    <citation type="submission" date="2021-01" db="EMBL/GenBank/DDBJ databases">
        <title>Genomic Encyclopedia of Type Strains, Phase IV (KMG-IV): sequencing the most valuable type-strain genomes for metagenomic binning, comparative biology and taxonomic classification.</title>
        <authorList>
            <person name="Goeker M."/>
        </authorList>
    </citation>
    <scope>NUCLEOTIDE SEQUENCE [LARGE SCALE GENOMIC DNA]</scope>
    <source>
        <strain evidence="9 10">DSM 25879</strain>
    </source>
</reference>
<feature type="domain" description="UDP-glucose/GDP-mannose dehydrogenase C-terminal" evidence="8">
    <location>
        <begin position="314"/>
        <end position="415"/>
    </location>
</feature>
<comment type="catalytic activity">
    <reaction evidence="6 7">
        <text>UDP-alpha-D-glucose + 2 NAD(+) + H2O = UDP-alpha-D-glucuronate + 2 NADH + 3 H(+)</text>
        <dbReference type="Rhea" id="RHEA:23596"/>
        <dbReference type="ChEBI" id="CHEBI:15377"/>
        <dbReference type="ChEBI" id="CHEBI:15378"/>
        <dbReference type="ChEBI" id="CHEBI:57540"/>
        <dbReference type="ChEBI" id="CHEBI:57945"/>
        <dbReference type="ChEBI" id="CHEBI:58052"/>
        <dbReference type="ChEBI" id="CHEBI:58885"/>
        <dbReference type="EC" id="1.1.1.22"/>
    </reaction>
</comment>
<accession>A0ABS2NUQ0</accession>
<dbReference type="InterPro" id="IPR036220">
    <property type="entry name" value="UDP-Glc/GDP-Man_DH_C_sf"/>
</dbReference>
<dbReference type="Pfam" id="PF03721">
    <property type="entry name" value="UDPG_MGDP_dh_N"/>
    <property type="match status" value="1"/>
</dbReference>
<sequence>MMNICVIGTGYVGLVSGVCFSDIGNNVTCVDIDENKIENLKKGIIPIYEPGLDELVLKNIEENRLHFTTELQTAMNDAEVVIIAVGTPPKETGEADLRFVEAVARSIGKNLTDYKVIVTKSTVPVGTGKWIKGIIAEEAGHSNFDVASNPEFLREGSAIYDTMNMERAVIGVESDKAKDVLSNLHEPFQTNLVIADIETAEMIKYAANAFLATKISFINEIANICELVGADVTKVAEGMGHDNRIGKAFLSAGIGYGGSCFPKDTNALINIAENAGYNLKIVKDVENVNAQQRYRVYDKLVEALNGDISGKRIAILGLAFKPNTDDMRAAPSIDIIPKLHSDGAEVLAYDPVAMKNAKKEIAGLQTVESYEQAVQDADAVIILTDWNEFKEMDLQDLKSKLRHPVMIDGRNMFPLEQMENLGFYYASIGRKTVKAAQI</sequence>
<comment type="pathway">
    <text evidence="1">Nucleotide-sugar biosynthesis; UDP-alpha-D-glucuronate biosynthesis; UDP-alpha-D-glucuronate from UDP-alpha-D-glucose: step 1/1.</text>
</comment>
<evidence type="ECO:0000256" key="5">
    <source>
        <dbReference type="ARBA" id="ARBA00023027"/>
    </source>
</evidence>
<comment type="caution">
    <text evidence="9">The sequence shown here is derived from an EMBL/GenBank/DDBJ whole genome shotgun (WGS) entry which is preliminary data.</text>
</comment>
<evidence type="ECO:0000313" key="9">
    <source>
        <dbReference type="EMBL" id="MBM7618386.1"/>
    </source>
</evidence>
<evidence type="ECO:0000259" key="8">
    <source>
        <dbReference type="SMART" id="SM00984"/>
    </source>
</evidence>
<evidence type="ECO:0000256" key="6">
    <source>
        <dbReference type="ARBA" id="ARBA00047473"/>
    </source>
</evidence>
<dbReference type="EMBL" id="JAFBED010000001">
    <property type="protein sequence ID" value="MBM7618386.1"/>
    <property type="molecule type" value="Genomic_DNA"/>
</dbReference>
<dbReference type="InterPro" id="IPR001732">
    <property type="entry name" value="UDP-Glc/GDP-Man_DH_N"/>
</dbReference>
<evidence type="ECO:0000256" key="2">
    <source>
        <dbReference type="ARBA" id="ARBA00006601"/>
    </source>
</evidence>
<keyword evidence="4 7" id="KW-0560">Oxidoreductase</keyword>
<dbReference type="Gene3D" id="3.40.50.720">
    <property type="entry name" value="NAD(P)-binding Rossmann-like Domain"/>
    <property type="match status" value="2"/>
</dbReference>
<comment type="similarity">
    <text evidence="2 7">Belongs to the UDP-glucose/GDP-mannose dehydrogenase family.</text>
</comment>
<evidence type="ECO:0000313" key="10">
    <source>
        <dbReference type="Proteomes" id="UP000737402"/>
    </source>
</evidence>
<dbReference type="Pfam" id="PF03720">
    <property type="entry name" value="UDPG_MGDP_dh_C"/>
    <property type="match status" value="1"/>
</dbReference>
<name>A0ABS2NUQ0_9BACI</name>
<evidence type="ECO:0000256" key="7">
    <source>
        <dbReference type="PIRNR" id="PIRNR000124"/>
    </source>
</evidence>
<dbReference type="InterPro" id="IPR008927">
    <property type="entry name" value="6-PGluconate_DH-like_C_sf"/>
</dbReference>
<dbReference type="InterPro" id="IPR014026">
    <property type="entry name" value="UDP-Glc/GDP-Man_DH_dimer"/>
</dbReference>